<dbReference type="InterPro" id="IPR005524">
    <property type="entry name" value="DUF318"/>
</dbReference>
<gene>
    <name evidence="8" type="ORF">SV7mr_48310</name>
</gene>
<dbReference type="EMBL" id="CP036272">
    <property type="protein sequence ID" value="QDT62284.1"/>
    <property type="molecule type" value="Genomic_DNA"/>
</dbReference>
<keyword evidence="6 7" id="KW-0472">Membrane</keyword>
<organism evidence="8 9">
    <name type="scientific">Stieleria bergensis</name>
    <dbReference type="NCBI Taxonomy" id="2528025"/>
    <lineage>
        <taxon>Bacteria</taxon>
        <taxon>Pseudomonadati</taxon>
        <taxon>Planctomycetota</taxon>
        <taxon>Planctomycetia</taxon>
        <taxon>Pirellulales</taxon>
        <taxon>Pirellulaceae</taxon>
        <taxon>Stieleria</taxon>
    </lineage>
</organism>
<feature type="transmembrane region" description="Helical" evidence="7">
    <location>
        <begin position="250"/>
        <end position="269"/>
    </location>
</feature>
<dbReference type="OrthoDB" id="9777774at2"/>
<keyword evidence="4 7" id="KW-0812">Transmembrane</keyword>
<feature type="transmembrane region" description="Helical" evidence="7">
    <location>
        <begin position="92"/>
        <end position="111"/>
    </location>
</feature>
<evidence type="ECO:0000256" key="2">
    <source>
        <dbReference type="ARBA" id="ARBA00006386"/>
    </source>
</evidence>
<keyword evidence="9" id="KW-1185">Reference proteome</keyword>
<feature type="transmembrane region" description="Helical" evidence="7">
    <location>
        <begin position="117"/>
        <end position="137"/>
    </location>
</feature>
<keyword evidence="3" id="KW-1003">Cell membrane</keyword>
<keyword evidence="5 7" id="KW-1133">Transmembrane helix</keyword>
<comment type="subcellular location">
    <subcellularLocation>
        <location evidence="1">Cell membrane</location>
        <topology evidence="1">Multi-pass membrane protein</topology>
    </subcellularLocation>
</comment>
<comment type="similarity">
    <text evidence="2">Belongs to the UPF0718 family.</text>
</comment>
<feature type="transmembrane region" description="Helical" evidence="7">
    <location>
        <begin position="214"/>
        <end position="238"/>
    </location>
</feature>
<protein>
    <submittedName>
        <fullName evidence="8">Putative permease</fullName>
    </submittedName>
</protein>
<feature type="transmembrane region" description="Helical" evidence="7">
    <location>
        <begin position="21"/>
        <end position="41"/>
    </location>
</feature>
<proteinExistence type="inferred from homology"/>
<evidence type="ECO:0000256" key="6">
    <source>
        <dbReference type="ARBA" id="ARBA00023136"/>
    </source>
</evidence>
<dbReference type="PANTHER" id="PTHR34184:SF4">
    <property type="entry name" value="UPF0718 PROTEIN YCGR"/>
    <property type="match status" value="1"/>
</dbReference>
<evidence type="ECO:0000313" key="8">
    <source>
        <dbReference type="EMBL" id="QDT62284.1"/>
    </source>
</evidence>
<reference evidence="8 9" key="1">
    <citation type="submission" date="2019-02" db="EMBL/GenBank/DDBJ databases">
        <title>Deep-cultivation of Planctomycetes and their phenomic and genomic characterization uncovers novel biology.</title>
        <authorList>
            <person name="Wiegand S."/>
            <person name="Jogler M."/>
            <person name="Boedeker C."/>
            <person name="Pinto D."/>
            <person name="Vollmers J."/>
            <person name="Rivas-Marin E."/>
            <person name="Kohn T."/>
            <person name="Peeters S.H."/>
            <person name="Heuer A."/>
            <person name="Rast P."/>
            <person name="Oberbeckmann S."/>
            <person name="Bunk B."/>
            <person name="Jeske O."/>
            <person name="Meyerdierks A."/>
            <person name="Storesund J.E."/>
            <person name="Kallscheuer N."/>
            <person name="Luecker S."/>
            <person name="Lage O.M."/>
            <person name="Pohl T."/>
            <person name="Merkel B.J."/>
            <person name="Hornburger P."/>
            <person name="Mueller R.-W."/>
            <person name="Bruemmer F."/>
            <person name="Labrenz M."/>
            <person name="Spormann A.M."/>
            <person name="Op den Camp H."/>
            <person name="Overmann J."/>
            <person name="Amann R."/>
            <person name="Jetten M.S.M."/>
            <person name="Mascher T."/>
            <person name="Medema M.H."/>
            <person name="Devos D.P."/>
            <person name="Kaster A.-K."/>
            <person name="Ovreas L."/>
            <person name="Rohde M."/>
            <person name="Galperin M.Y."/>
            <person name="Jogler C."/>
        </authorList>
    </citation>
    <scope>NUCLEOTIDE SEQUENCE [LARGE SCALE GENOMIC DNA]</scope>
    <source>
        <strain evidence="8 9">SV_7m_r</strain>
    </source>
</reference>
<dbReference type="Proteomes" id="UP000315003">
    <property type="component" value="Chromosome"/>
</dbReference>
<feature type="transmembrane region" description="Helical" evidence="7">
    <location>
        <begin position="342"/>
        <end position="365"/>
    </location>
</feature>
<dbReference type="PANTHER" id="PTHR34184">
    <property type="entry name" value="UPF0718 PROTEIN YCGR"/>
    <property type="match status" value="1"/>
</dbReference>
<evidence type="ECO:0000256" key="7">
    <source>
        <dbReference type="SAM" id="Phobius"/>
    </source>
</evidence>
<sequence length="547" mass="59213">MNEWIQGAIFGGAIRIAEATISSIPTLLIGLGVAAILRYYLGAAGTRKLFGGDSLRSLPQSWLVGMLLPVCSIGVLPILIEMQRAKIKVGAMSAFALSAPLFNPMSLLYGLTLSRPYVIVLFALGSLFVVTVVGAIWDSLAERSSVDSDAQADASDTSDAVIGMRRLLLVVVYVCRQLCGPVGLWSLIAVSGMVLLSAILPFGSLGTAMERDDWWAPARMALVAVPVYATPMLAMGQLGMMFQHVNSPGAAFILLVIGAGMNLGTLAWMAKSFGLRSVGIWFSCLMLIVVSIAYVINRPLVPVGVQPAGHTHAFDGYSNPILTVDSTTVDFVQRKLAETLQVSAMISLGLLAWLLLVGAVCRVLGWDEAFFGGTSTSLPAKLGDGFQPSEPVAGKPGFDRNVSPQTVGGTLIAGIIALSITMCFAFYPSPDECIKEIRYIRSDAISGVMTAHDADAEFWLPRWDQWSRRMEVGAIIRRGHLTPYQRMQGYLLRSKIDLLEHEIEEEHPDRERATQIATELMLTEQRLIDAYRNPESSVRGQDSTSTL</sequence>
<evidence type="ECO:0000313" key="9">
    <source>
        <dbReference type="Proteomes" id="UP000315003"/>
    </source>
</evidence>
<feature type="transmembrane region" description="Helical" evidence="7">
    <location>
        <begin position="61"/>
        <end position="80"/>
    </location>
</feature>
<accession>A0A517T1M1</accession>
<evidence type="ECO:0000256" key="5">
    <source>
        <dbReference type="ARBA" id="ARBA00022989"/>
    </source>
</evidence>
<evidence type="ECO:0000256" key="4">
    <source>
        <dbReference type="ARBA" id="ARBA00022692"/>
    </source>
</evidence>
<feature type="transmembrane region" description="Helical" evidence="7">
    <location>
        <begin position="407"/>
        <end position="427"/>
    </location>
</feature>
<dbReference type="Pfam" id="PF03773">
    <property type="entry name" value="ArsP_1"/>
    <property type="match status" value="1"/>
</dbReference>
<dbReference type="InterPro" id="IPR052923">
    <property type="entry name" value="UPF0718"/>
</dbReference>
<dbReference type="RefSeq" id="WP_145276953.1">
    <property type="nucleotide sequence ID" value="NZ_CP036272.1"/>
</dbReference>
<feature type="transmembrane region" description="Helical" evidence="7">
    <location>
        <begin position="275"/>
        <end position="296"/>
    </location>
</feature>
<evidence type="ECO:0000256" key="3">
    <source>
        <dbReference type="ARBA" id="ARBA00022475"/>
    </source>
</evidence>
<dbReference type="AlphaFoldDB" id="A0A517T1M1"/>
<evidence type="ECO:0000256" key="1">
    <source>
        <dbReference type="ARBA" id="ARBA00004651"/>
    </source>
</evidence>
<feature type="transmembrane region" description="Helical" evidence="7">
    <location>
        <begin position="182"/>
        <end position="202"/>
    </location>
</feature>
<name>A0A517T1M1_9BACT</name>
<dbReference type="GO" id="GO:0005886">
    <property type="term" value="C:plasma membrane"/>
    <property type="evidence" value="ECO:0007669"/>
    <property type="project" value="UniProtKB-SubCell"/>
</dbReference>